<proteinExistence type="predicted"/>
<name>A0A110AZH3_9SPHI</name>
<dbReference type="EMBL" id="AP017313">
    <property type="protein sequence ID" value="BAU51877.1"/>
    <property type="molecule type" value="Genomic_DNA"/>
</dbReference>
<keyword evidence="2" id="KW-1185">Reference proteome</keyword>
<dbReference type="RefSeq" id="WP_157750357.1">
    <property type="nucleotide sequence ID" value="NZ_AP017313.1"/>
</dbReference>
<sequence>MQKVINVNLAPYKDFADLLENGEPDFSMVEKLRGKMDVLNHRQELKKALRREH</sequence>
<organism evidence="1 2">
    <name type="scientific">Mucilaginibacter gotjawali</name>
    <dbReference type="NCBI Taxonomy" id="1550579"/>
    <lineage>
        <taxon>Bacteria</taxon>
        <taxon>Pseudomonadati</taxon>
        <taxon>Bacteroidota</taxon>
        <taxon>Sphingobacteriia</taxon>
        <taxon>Sphingobacteriales</taxon>
        <taxon>Sphingobacteriaceae</taxon>
        <taxon>Mucilaginibacter</taxon>
    </lineage>
</organism>
<evidence type="ECO:0000313" key="1">
    <source>
        <dbReference type="EMBL" id="BAU51877.1"/>
    </source>
</evidence>
<gene>
    <name evidence="1" type="ORF">MgSA37_00026</name>
</gene>
<dbReference type="OrthoDB" id="794869at2"/>
<dbReference type="Proteomes" id="UP000218263">
    <property type="component" value="Chromosome"/>
</dbReference>
<accession>A0A110AZH3</accession>
<protein>
    <submittedName>
        <fullName evidence="1">Uncharacterized protein</fullName>
    </submittedName>
</protein>
<reference evidence="1 2" key="1">
    <citation type="submission" date="2015-12" db="EMBL/GenBank/DDBJ databases">
        <title>Genome sequence of Mucilaginibacter gotjawali.</title>
        <authorList>
            <person name="Lee J.S."/>
            <person name="Lee K.C."/>
            <person name="Kim K.K."/>
            <person name="Lee B.W."/>
        </authorList>
    </citation>
    <scope>NUCLEOTIDE SEQUENCE [LARGE SCALE GENOMIC DNA]</scope>
    <source>
        <strain evidence="1 2">SA3-7</strain>
    </source>
</reference>
<evidence type="ECO:0000313" key="2">
    <source>
        <dbReference type="Proteomes" id="UP000218263"/>
    </source>
</evidence>
<dbReference type="AlphaFoldDB" id="A0A110AZH3"/>
<dbReference type="KEGG" id="mgot:MgSA37_00026"/>